<sequence length="393" mass="45290">MAVEGTQEGSKRKDGGKAAGRRRTANKREKLKPGMIIESQVTKYEIIELLGSGGFGDTYAIKTECHAEHINKRMLRLKMECEVLKVASQIPDPKKKLHFVPFYDSGRSDDIRFMVMGLVGPSIYELRKKLPDEKFSKASAWRISIEALDGIADLHDLGYIHRDIKPANFAIGLEDKQHTIYLLDFGIARKYLQADGQHKPPREKAKFVGTVGFASRGCHQSVEQSRKDDLETWCYMVIDLCAHKLIPWRCSATKEDVYALKCELFQFDQKHHKIWDTVPKDFRRMMKYVDELTYYQAPDYKMMQMHMDKIAKDEGIKIGNKPEWISKKSHDRKKKTAEQKSSPSEDDVEDSEESTDSDRRKKKKKKKLTKESGSGKKDQKNGSGKKRHDKKKK</sequence>
<feature type="non-terminal residue" evidence="3">
    <location>
        <position position="393"/>
    </location>
</feature>
<evidence type="ECO:0000256" key="1">
    <source>
        <dbReference type="SAM" id="MobiDB-lite"/>
    </source>
</evidence>
<accession>A0AA36D5B6</accession>
<feature type="region of interest" description="Disordered" evidence="1">
    <location>
        <begin position="321"/>
        <end position="393"/>
    </location>
</feature>
<dbReference type="PROSITE" id="PS50011">
    <property type="entry name" value="PROTEIN_KINASE_DOM"/>
    <property type="match status" value="1"/>
</dbReference>
<dbReference type="EMBL" id="CATQJA010002657">
    <property type="protein sequence ID" value="CAJ0579959.1"/>
    <property type="molecule type" value="Genomic_DNA"/>
</dbReference>
<evidence type="ECO:0000313" key="4">
    <source>
        <dbReference type="Proteomes" id="UP001177023"/>
    </source>
</evidence>
<dbReference type="Gene3D" id="1.10.510.10">
    <property type="entry name" value="Transferase(Phosphotransferase) domain 1"/>
    <property type="match status" value="1"/>
</dbReference>
<feature type="region of interest" description="Disordered" evidence="1">
    <location>
        <begin position="1"/>
        <end position="31"/>
    </location>
</feature>
<feature type="domain" description="Protein kinase" evidence="2">
    <location>
        <begin position="44"/>
        <end position="393"/>
    </location>
</feature>
<dbReference type="Pfam" id="PF00069">
    <property type="entry name" value="Pkinase"/>
    <property type="match status" value="1"/>
</dbReference>
<dbReference type="PANTHER" id="PTHR11909">
    <property type="entry name" value="CASEIN KINASE-RELATED"/>
    <property type="match status" value="1"/>
</dbReference>
<dbReference type="InterPro" id="IPR000719">
    <property type="entry name" value="Prot_kinase_dom"/>
</dbReference>
<dbReference type="SMART" id="SM00220">
    <property type="entry name" value="S_TKc"/>
    <property type="match status" value="1"/>
</dbReference>
<comment type="caution">
    <text evidence="3">The sequence shown here is derived from an EMBL/GenBank/DDBJ whole genome shotgun (WGS) entry which is preliminary data.</text>
</comment>
<name>A0AA36D5B6_9BILA</name>
<dbReference type="InterPro" id="IPR011009">
    <property type="entry name" value="Kinase-like_dom_sf"/>
</dbReference>
<dbReference type="GO" id="GO:0004672">
    <property type="term" value="F:protein kinase activity"/>
    <property type="evidence" value="ECO:0007669"/>
    <property type="project" value="InterPro"/>
</dbReference>
<feature type="compositionally biased region" description="Basic and acidic residues" evidence="1">
    <location>
        <begin position="369"/>
        <end position="380"/>
    </location>
</feature>
<dbReference type="AlphaFoldDB" id="A0AA36D5B6"/>
<evidence type="ECO:0000313" key="3">
    <source>
        <dbReference type="EMBL" id="CAJ0579959.1"/>
    </source>
</evidence>
<gene>
    <name evidence="3" type="ORF">MSPICULIGERA_LOCUS18162</name>
</gene>
<feature type="compositionally biased region" description="Acidic residues" evidence="1">
    <location>
        <begin position="344"/>
        <end position="355"/>
    </location>
</feature>
<proteinExistence type="predicted"/>
<feature type="compositionally biased region" description="Basic residues" evidence="1">
    <location>
        <begin position="383"/>
        <end position="393"/>
    </location>
</feature>
<protein>
    <recommendedName>
        <fullName evidence="2">Protein kinase domain-containing protein</fullName>
    </recommendedName>
</protein>
<keyword evidence="4" id="KW-1185">Reference proteome</keyword>
<dbReference type="Proteomes" id="UP001177023">
    <property type="component" value="Unassembled WGS sequence"/>
</dbReference>
<dbReference type="GO" id="GO:0005524">
    <property type="term" value="F:ATP binding"/>
    <property type="evidence" value="ECO:0007669"/>
    <property type="project" value="InterPro"/>
</dbReference>
<dbReference type="SUPFAM" id="SSF56112">
    <property type="entry name" value="Protein kinase-like (PK-like)"/>
    <property type="match status" value="1"/>
</dbReference>
<evidence type="ECO:0000259" key="2">
    <source>
        <dbReference type="PROSITE" id="PS50011"/>
    </source>
</evidence>
<reference evidence="3" key="1">
    <citation type="submission" date="2023-06" db="EMBL/GenBank/DDBJ databases">
        <authorList>
            <person name="Delattre M."/>
        </authorList>
    </citation>
    <scope>NUCLEOTIDE SEQUENCE</scope>
    <source>
        <strain evidence="3">AF72</strain>
    </source>
</reference>
<dbReference type="InterPro" id="IPR050235">
    <property type="entry name" value="CK1_Ser-Thr_kinase"/>
</dbReference>
<organism evidence="3 4">
    <name type="scientific">Mesorhabditis spiculigera</name>
    <dbReference type="NCBI Taxonomy" id="96644"/>
    <lineage>
        <taxon>Eukaryota</taxon>
        <taxon>Metazoa</taxon>
        <taxon>Ecdysozoa</taxon>
        <taxon>Nematoda</taxon>
        <taxon>Chromadorea</taxon>
        <taxon>Rhabditida</taxon>
        <taxon>Rhabditina</taxon>
        <taxon>Rhabditomorpha</taxon>
        <taxon>Rhabditoidea</taxon>
        <taxon>Rhabditidae</taxon>
        <taxon>Mesorhabditinae</taxon>
        <taxon>Mesorhabditis</taxon>
    </lineage>
</organism>